<dbReference type="EMBL" id="CP000308">
    <property type="protein sequence ID" value="ABG13458.1"/>
    <property type="molecule type" value="Genomic_DNA"/>
</dbReference>
<gene>
    <name evidence="1" type="ordered locus">YPA_1491</name>
</gene>
<name>A0A0H2Y804_YERPA</name>
<accession>A0A0H2Y804</accession>
<proteinExistence type="predicted"/>
<evidence type="ECO:0008006" key="3">
    <source>
        <dbReference type="Google" id="ProtNLM"/>
    </source>
</evidence>
<dbReference type="Proteomes" id="UP000001971">
    <property type="component" value="Chromosome"/>
</dbReference>
<dbReference type="AlphaFoldDB" id="A0A0H2Y804"/>
<sequence>MRVLLMAEPILYISPSDGGKGINMTSGTRLLKFLGYYDTNGTGNPPSAVLNGYTGGALYLVPSDFGGVIQPLGSSAVWAWWVTGYSMSGNRITFTTSESNKGWVRFSAFEIPQSPAVGTYGLLLQDSANFMAITESSELGFCTWRGNVNISGVWSIPAGIQNRDNAIVFANWDNPNVSLYYDSANKTINCYQINSTGSTSSGSVNANICVFTTGFFPEPPSPGTAGLAIFNTSGQCTYSSRYAPLIIGGNMALSNQPNVWVNTGITRPMIPLPSAGGLPAGNINNGNYRGWYKSAMRMSGSSITAGQGAYVNSSNTLDYPYGISPISIPVLNADIYF</sequence>
<dbReference type="InterPro" id="IPR045604">
    <property type="entry name" value="DUF6453"/>
</dbReference>
<organism evidence="1 2">
    <name type="scientific">Yersinia pestis bv. Antiqua (strain Antiqua)</name>
    <dbReference type="NCBI Taxonomy" id="360102"/>
    <lineage>
        <taxon>Bacteria</taxon>
        <taxon>Pseudomonadati</taxon>
        <taxon>Pseudomonadota</taxon>
        <taxon>Gammaproteobacteria</taxon>
        <taxon>Enterobacterales</taxon>
        <taxon>Yersiniaceae</taxon>
        <taxon>Yersinia</taxon>
    </lineage>
</organism>
<evidence type="ECO:0000313" key="2">
    <source>
        <dbReference type="Proteomes" id="UP000001971"/>
    </source>
</evidence>
<protein>
    <recommendedName>
        <fullName evidence="3">Phage protein</fullName>
    </recommendedName>
</protein>
<reference evidence="1 2" key="1">
    <citation type="journal article" date="2006" name="J. Bacteriol.">
        <title>Complete genome sequence of Yersinia pestis strains Antiqua and Nepal516: evidence of gene reduction in an emerging pathogen.</title>
        <authorList>
            <person name="Chain P.S."/>
            <person name="Hu P."/>
            <person name="Malfatti S.A."/>
            <person name="Radnedge L."/>
            <person name="Larimer F."/>
            <person name="Vergez L.M."/>
            <person name="Worsham P."/>
            <person name="Chu M.C."/>
            <person name="Andersen G.L."/>
        </authorList>
    </citation>
    <scope>NUCLEOTIDE SEQUENCE [LARGE SCALE GENOMIC DNA]</scope>
    <source>
        <strain evidence="1 2">Antiqua</strain>
    </source>
</reference>
<evidence type="ECO:0000313" key="1">
    <source>
        <dbReference type="EMBL" id="ABG13458.1"/>
    </source>
</evidence>
<dbReference type="KEGG" id="ypa:YPA_1491"/>
<dbReference type="Pfam" id="PF20051">
    <property type="entry name" value="DUF6453"/>
    <property type="match status" value="1"/>
</dbReference>